<sequence length="447" mass="48390">ADPVPKSPPNDQQQGELDYHDLPTSRRPITPSHRPPATSATAPAVKHVKRFWHEVVAPHSASSPAQQAIELQPIQDRHFGRSTEVTAGHAENGVVTGSSVPGVKRTRHYNFRNVQEPQSFIGSSAADTSLHAGPSGSTSNAGPIDSHAGPSTSDATPVGRRTSFAQSNAGSDNSRYDVDCDEQCADYFSFGPWRKKSRAVIEDEERAKKGKKKADPLEYRGCNALKTQNAIYPLHHQDRHAPQADHIKFTSPSIDDSDYATNEPVGVSPLGGAVPQAVLPLEEQIDQLRRQLDESLAACRKADAERERLEKEVKELRFTGYEPHKSLDCVKVASSASLDADDTTFEPLGNSQLGGTVHQPVVLPLQDQPRQQVVDLLSATRKADPALRNLQKMGVNGAHNLQDPRARTGTDHPIYHPLHATHSPSGPAFNAKLFASRAGLGSLNGSP</sequence>
<dbReference type="EMBL" id="KN826826">
    <property type="protein sequence ID" value="KIK77810.1"/>
    <property type="molecule type" value="Genomic_DNA"/>
</dbReference>
<evidence type="ECO:0000256" key="2">
    <source>
        <dbReference type="SAM" id="MobiDB-lite"/>
    </source>
</evidence>
<feature type="coiled-coil region" evidence="1">
    <location>
        <begin position="285"/>
        <end position="319"/>
    </location>
</feature>
<feature type="compositionally biased region" description="Basic and acidic residues" evidence="2">
    <location>
        <begin position="402"/>
        <end position="414"/>
    </location>
</feature>
<dbReference type="AlphaFoldDB" id="A0A0D0DIA1"/>
<feature type="region of interest" description="Disordered" evidence="2">
    <location>
        <begin position="125"/>
        <end position="176"/>
    </location>
</feature>
<proteinExistence type="predicted"/>
<evidence type="ECO:0000256" key="1">
    <source>
        <dbReference type="SAM" id="Coils"/>
    </source>
</evidence>
<protein>
    <submittedName>
        <fullName evidence="3">Uncharacterized protein</fullName>
    </submittedName>
</protein>
<accession>A0A0D0DIA1</accession>
<reference evidence="4" key="2">
    <citation type="submission" date="2015-01" db="EMBL/GenBank/DDBJ databases">
        <title>Evolutionary Origins and Diversification of the Mycorrhizal Mutualists.</title>
        <authorList>
            <consortium name="DOE Joint Genome Institute"/>
            <consortium name="Mycorrhizal Genomics Consortium"/>
            <person name="Kohler A."/>
            <person name="Kuo A."/>
            <person name="Nagy L.G."/>
            <person name="Floudas D."/>
            <person name="Copeland A."/>
            <person name="Barry K.W."/>
            <person name="Cichocki N."/>
            <person name="Veneault-Fourrey C."/>
            <person name="LaButti K."/>
            <person name="Lindquist E.A."/>
            <person name="Lipzen A."/>
            <person name="Lundell T."/>
            <person name="Morin E."/>
            <person name="Murat C."/>
            <person name="Riley R."/>
            <person name="Ohm R."/>
            <person name="Sun H."/>
            <person name="Tunlid A."/>
            <person name="Henrissat B."/>
            <person name="Grigoriev I.V."/>
            <person name="Hibbett D.S."/>
            <person name="Martin F."/>
        </authorList>
    </citation>
    <scope>NUCLEOTIDE SEQUENCE [LARGE SCALE GENOMIC DNA]</scope>
    <source>
        <strain evidence="4">Ve08.2h10</strain>
    </source>
</reference>
<gene>
    <name evidence="3" type="ORF">PAXRUDRAFT_165677</name>
</gene>
<evidence type="ECO:0000313" key="3">
    <source>
        <dbReference type="EMBL" id="KIK77810.1"/>
    </source>
</evidence>
<feature type="non-terminal residue" evidence="3">
    <location>
        <position position="1"/>
    </location>
</feature>
<feature type="region of interest" description="Disordered" evidence="2">
    <location>
        <begin position="1"/>
        <end position="45"/>
    </location>
</feature>
<feature type="compositionally biased region" description="Polar residues" evidence="2">
    <location>
        <begin position="163"/>
        <end position="173"/>
    </location>
</feature>
<dbReference type="InParanoid" id="A0A0D0DIA1"/>
<feature type="region of interest" description="Disordered" evidence="2">
    <location>
        <begin position="396"/>
        <end position="423"/>
    </location>
</feature>
<dbReference type="HOGENOM" id="CLU_513487_0_0_1"/>
<evidence type="ECO:0000313" key="4">
    <source>
        <dbReference type="Proteomes" id="UP000054538"/>
    </source>
</evidence>
<dbReference type="Proteomes" id="UP000054538">
    <property type="component" value="Unassembled WGS sequence"/>
</dbReference>
<keyword evidence="1" id="KW-0175">Coiled coil</keyword>
<organism evidence="3 4">
    <name type="scientific">Paxillus rubicundulus Ve08.2h10</name>
    <dbReference type="NCBI Taxonomy" id="930991"/>
    <lineage>
        <taxon>Eukaryota</taxon>
        <taxon>Fungi</taxon>
        <taxon>Dikarya</taxon>
        <taxon>Basidiomycota</taxon>
        <taxon>Agaricomycotina</taxon>
        <taxon>Agaricomycetes</taxon>
        <taxon>Agaricomycetidae</taxon>
        <taxon>Boletales</taxon>
        <taxon>Paxilineae</taxon>
        <taxon>Paxillaceae</taxon>
        <taxon>Paxillus</taxon>
    </lineage>
</organism>
<keyword evidence="4" id="KW-1185">Reference proteome</keyword>
<reference evidence="3 4" key="1">
    <citation type="submission" date="2014-04" db="EMBL/GenBank/DDBJ databases">
        <authorList>
            <consortium name="DOE Joint Genome Institute"/>
            <person name="Kuo A."/>
            <person name="Kohler A."/>
            <person name="Jargeat P."/>
            <person name="Nagy L.G."/>
            <person name="Floudas D."/>
            <person name="Copeland A."/>
            <person name="Barry K.W."/>
            <person name="Cichocki N."/>
            <person name="Veneault-Fourrey C."/>
            <person name="LaButti K."/>
            <person name="Lindquist E.A."/>
            <person name="Lipzen A."/>
            <person name="Lundell T."/>
            <person name="Morin E."/>
            <person name="Murat C."/>
            <person name="Sun H."/>
            <person name="Tunlid A."/>
            <person name="Henrissat B."/>
            <person name="Grigoriev I.V."/>
            <person name="Hibbett D.S."/>
            <person name="Martin F."/>
            <person name="Nordberg H.P."/>
            <person name="Cantor M.N."/>
            <person name="Hua S.X."/>
        </authorList>
    </citation>
    <scope>NUCLEOTIDE SEQUENCE [LARGE SCALE GENOMIC DNA]</scope>
    <source>
        <strain evidence="3 4">Ve08.2h10</strain>
    </source>
</reference>
<name>A0A0D0DIA1_9AGAM</name>